<gene>
    <name evidence="2" type="ORF">LX16_5122</name>
</gene>
<organism evidence="2 3">
    <name type="scientific">Stackebrandtia albiflava</name>
    <dbReference type="NCBI Taxonomy" id="406432"/>
    <lineage>
        <taxon>Bacteria</taxon>
        <taxon>Bacillati</taxon>
        <taxon>Actinomycetota</taxon>
        <taxon>Actinomycetes</taxon>
        <taxon>Glycomycetales</taxon>
        <taxon>Glycomycetaceae</taxon>
        <taxon>Stackebrandtia</taxon>
    </lineage>
</organism>
<evidence type="ECO:0000256" key="1">
    <source>
        <dbReference type="SAM" id="Phobius"/>
    </source>
</evidence>
<protein>
    <submittedName>
        <fullName evidence="2">Uncharacterized protein</fullName>
    </submittedName>
</protein>
<feature type="transmembrane region" description="Helical" evidence="1">
    <location>
        <begin position="57"/>
        <end position="78"/>
    </location>
</feature>
<feature type="transmembrane region" description="Helical" evidence="1">
    <location>
        <begin position="87"/>
        <end position="106"/>
    </location>
</feature>
<keyword evidence="3" id="KW-1185">Reference proteome</keyword>
<dbReference type="OrthoDB" id="9919754at2"/>
<sequence>MAVIAVPQRHAARLLLVAAGGMCLDAVAAFVRRVPAGSGQSRQVMDYLRTEATSEAAWTAAGNLVGAVAAGLAAWWLWRGRAAARSLAVTVVTGFLLYRFTVLFDLTADLASGTPRPAWVTGVRFGLALVVLPALAAVLWFLSDRGLTRVERHRALIGAGDGPEPPGVRTLATLLFWYGAGWLLLPVVAFAAFLAWSGDGGVPGATAVARAIGSGTLGCLGGVALTGCAVAVWLGYTRGITWYVTVGLASVQLSASVAVFMWESVPVPGADWAAGGMTAWLAQLTNLVAFAHILLLSVAVALLWSRRVSGYFRSRP</sequence>
<feature type="transmembrane region" description="Helical" evidence="1">
    <location>
        <begin position="118"/>
        <end position="142"/>
    </location>
</feature>
<accession>A0A562UPW6</accession>
<keyword evidence="1" id="KW-1133">Transmembrane helix</keyword>
<dbReference type="EMBL" id="VLLL01000011">
    <property type="protein sequence ID" value="TWJ07636.1"/>
    <property type="molecule type" value="Genomic_DNA"/>
</dbReference>
<evidence type="ECO:0000313" key="3">
    <source>
        <dbReference type="Proteomes" id="UP000321617"/>
    </source>
</evidence>
<comment type="caution">
    <text evidence="2">The sequence shown here is derived from an EMBL/GenBank/DDBJ whole genome shotgun (WGS) entry which is preliminary data.</text>
</comment>
<dbReference type="AlphaFoldDB" id="A0A562UPW6"/>
<feature type="transmembrane region" description="Helical" evidence="1">
    <location>
        <begin position="175"/>
        <end position="196"/>
    </location>
</feature>
<keyword evidence="1" id="KW-0472">Membrane</keyword>
<proteinExistence type="predicted"/>
<evidence type="ECO:0000313" key="2">
    <source>
        <dbReference type="EMBL" id="TWJ07636.1"/>
    </source>
</evidence>
<dbReference type="Proteomes" id="UP000321617">
    <property type="component" value="Unassembled WGS sequence"/>
</dbReference>
<feature type="transmembrane region" description="Helical" evidence="1">
    <location>
        <begin position="240"/>
        <end position="262"/>
    </location>
</feature>
<name>A0A562UPW6_9ACTN</name>
<feature type="transmembrane region" description="Helical" evidence="1">
    <location>
        <begin position="282"/>
        <end position="305"/>
    </location>
</feature>
<reference evidence="2 3" key="1">
    <citation type="journal article" date="2013" name="Stand. Genomic Sci.">
        <title>Genomic Encyclopedia of Type Strains, Phase I: The one thousand microbial genomes (KMG-I) project.</title>
        <authorList>
            <person name="Kyrpides N.C."/>
            <person name="Woyke T."/>
            <person name="Eisen J.A."/>
            <person name="Garrity G."/>
            <person name="Lilburn T.G."/>
            <person name="Beck B.J."/>
            <person name="Whitman W.B."/>
            <person name="Hugenholtz P."/>
            <person name="Klenk H.P."/>
        </authorList>
    </citation>
    <scope>NUCLEOTIDE SEQUENCE [LARGE SCALE GENOMIC DNA]</scope>
    <source>
        <strain evidence="2 3">DSM 45044</strain>
    </source>
</reference>
<dbReference type="RefSeq" id="WP_147144451.1">
    <property type="nucleotide sequence ID" value="NZ_BAABIJ010000007.1"/>
</dbReference>
<feature type="transmembrane region" description="Helical" evidence="1">
    <location>
        <begin position="208"/>
        <end position="233"/>
    </location>
</feature>
<keyword evidence="1" id="KW-0812">Transmembrane</keyword>